<keyword evidence="1" id="KW-0732">Signal</keyword>
<dbReference type="Gene3D" id="1.25.40.10">
    <property type="entry name" value="Tetratricopeptide repeat domain"/>
    <property type="match status" value="1"/>
</dbReference>
<dbReference type="InterPro" id="IPR021314">
    <property type="entry name" value="DUF2911"/>
</dbReference>
<dbReference type="InterPro" id="IPR019734">
    <property type="entry name" value="TPR_rpt"/>
</dbReference>
<dbReference type="RefSeq" id="WP_090165945.1">
    <property type="nucleotide sequence ID" value="NZ_FOFB01000004.1"/>
</dbReference>
<name>A0A1H9C720_9BACT</name>
<dbReference type="InterPro" id="IPR011990">
    <property type="entry name" value="TPR-like_helical_dom_sf"/>
</dbReference>
<accession>A0A1H9C720</accession>
<dbReference type="Pfam" id="PF11138">
    <property type="entry name" value="DUF2911"/>
    <property type="match status" value="1"/>
</dbReference>
<dbReference type="SMART" id="SM00028">
    <property type="entry name" value="TPR"/>
    <property type="match status" value="2"/>
</dbReference>
<evidence type="ECO:0008006" key="4">
    <source>
        <dbReference type="Google" id="ProtNLM"/>
    </source>
</evidence>
<sequence length="279" mass="31871">MRLLFTALIMSFLCTCVSAQIPFLPLSPFTTTEITIATTKIELSYGRPSMRGRKIFGGLEPWDVVWRGGANRNPRLVMSEDFYLGDTRVKAGSYTLFSRPNPEVWTVYLYDETDQYGVPPNWEEDKILASVKVKPETLSRPLETLRYSFEEISNDHFTLALEWETSRVLIPFRLTTKELMSQKISKTLSGPNSNDYSNAALYALRDSKDYEQSVAWFDKAIELDDKPSYWEHLFRAQALEKLGRFQDAAKAASFALELAEKINSDYGVTESKALLARIK</sequence>
<dbReference type="STRING" id="478744.SAMN05444359_10490"/>
<organism evidence="2 3">
    <name type="scientific">Neolewinella agarilytica</name>
    <dbReference type="NCBI Taxonomy" id="478744"/>
    <lineage>
        <taxon>Bacteria</taxon>
        <taxon>Pseudomonadati</taxon>
        <taxon>Bacteroidota</taxon>
        <taxon>Saprospiria</taxon>
        <taxon>Saprospirales</taxon>
        <taxon>Lewinellaceae</taxon>
        <taxon>Neolewinella</taxon>
    </lineage>
</organism>
<evidence type="ECO:0000256" key="1">
    <source>
        <dbReference type="SAM" id="SignalP"/>
    </source>
</evidence>
<feature type="chain" id="PRO_5011703607" description="Tetratricopeptide repeat-containing protein" evidence="1">
    <location>
        <begin position="20"/>
        <end position="279"/>
    </location>
</feature>
<dbReference type="Proteomes" id="UP000199021">
    <property type="component" value="Unassembled WGS sequence"/>
</dbReference>
<dbReference type="SUPFAM" id="SSF48452">
    <property type="entry name" value="TPR-like"/>
    <property type="match status" value="1"/>
</dbReference>
<keyword evidence="3" id="KW-1185">Reference proteome</keyword>
<dbReference type="InParanoid" id="A0A1H9C720"/>
<feature type="signal peptide" evidence="1">
    <location>
        <begin position="1"/>
        <end position="19"/>
    </location>
</feature>
<reference evidence="3" key="1">
    <citation type="submission" date="2016-10" db="EMBL/GenBank/DDBJ databases">
        <authorList>
            <person name="Varghese N."/>
            <person name="Submissions S."/>
        </authorList>
    </citation>
    <scope>NUCLEOTIDE SEQUENCE [LARGE SCALE GENOMIC DNA]</scope>
    <source>
        <strain evidence="3">DSM 24740</strain>
    </source>
</reference>
<evidence type="ECO:0000313" key="3">
    <source>
        <dbReference type="Proteomes" id="UP000199021"/>
    </source>
</evidence>
<gene>
    <name evidence="2" type="ORF">SAMN05444359_10490</name>
</gene>
<dbReference type="AlphaFoldDB" id="A0A1H9C720"/>
<proteinExistence type="predicted"/>
<dbReference type="OrthoDB" id="195456at2"/>
<evidence type="ECO:0000313" key="2">
    <source>
        <dbReference type="EMBL" id="SEP97040.1"/>
    </source>
</evidence>
<dbReference type="EMBL" id="FOFB01000004">
    <property type="protein sequence ID" value="SEP97040.1"/>
    <property type="molecule type" value="Genomic_DNA"/>
</dbReference>
<protein>
    <recommendedName>
        <fullName evidence="4">Tetratricopeptide repeat-containing protein</fullName>
    </recommendedName>
</protein>